<comment type="caution">
    <text evidence="4">The sequence shown here is derived from an EMBL/GenBank/DDBJ whole genome shotgun (WGS) entry which is preliminary data.</text>
</comment>
<organism evidence="4 5">
    <name type="scientific">Denitrobaculum tricleocarpae</name>
    <dbReference type="NCBI Taxonomy" id="2591009"/>
    <lineage>
        <taxon>Bacteria</taxon>
        <taxon>Pseudomonadati</taxon>
        <taxon>Pseudomonadota</taxon>
        <taxon>Alphaproteobacteria</taxon>
        <taxon>Rhodospirillales</taxon>
        <taxon>Rhodospirillaceae</taxon>
        <taxon>Denitrobaculum</taxon>
    </lineage>
</organism>
<keyword evidence="5" id="KW-1185">Reference proteome</keyword>
<dbReference type="InterPro" id="IPR029063">
    <property type="entry name" value="SAM-dependent_MTases_sf"/>
</dbReference>
<dbReference type="CDD" id="cd02440">
    <property type="entry name" value="AdoMet_MTases"/>
    <property type="match status" value="1"/>
</dbReference>
<dbReference type="Proteomes" id="UP000315252">
    <property type="component" value="Unassembled WGS sequence"/>
</dbReference>
<dbReference type="PANTHER" id="PTHR11579">
    <property type="entry name" value="PROTEIN-L-ISOASPARTATE O-METHYLTRANSFERASE"/>
    <property type="match status" value="1"/>
</dbReference>
<dbReference type="EMBL" id="VHSH01000005">
    <property type="protein sequence ID" value="TQV79319.1"/>
    <property type="molecule type" value="Genomic_DNA"/>
</dbReference>
<keyword evidence="4" id="KW-0489">Methyltransferase</keyword>
<comment type="similarity">
    <text evidence="1">Belongs to the methyltransferase superfamily. L-isoaspartyl/D-aspartyl protein methyltransferase family.</text>
</comment>
<dbReference type="Pfam" id="PF01135">
    <property type="entry name" value="PCMT"/>
    <property type="match status" value="1"/>
</dbReference>
<dbReference type="GO" id="GO:0032259">
    <property type="term" value="P:methylation"/>
    <property type="evidence" value="ECO:0007669"/>
    <property type="project" value="UniProtKB-KW"/>
</dbReference>
<dbReference type="InterPro" id="IPR000682">
    <property type="entry name" value="PCMT"/>
</dbReference>
<evidence type="ECO:0000256" key="3">
    <source>
        <dbReference type="ARBA" id="ARBA00030757"/>
    </source>
</evidence>
<evidence type="ECO:0000256" key="2">
    <source>
        <dbReference type="ARBA" id="ARBA00013346"/>
    </source>
</evidence>
<dbReference type="AlphaFoldDB" id="A0A545TQ31"/>
<evidence type="ECO:0000313" key="4">
    <source>
        <dbReference type="EMBL" id="TQV79319.1"/>
    </source>
</evidence>
<evidence type="ECO:0000313" key="5">
    <source>
        <dbReference type="Proteomes" id="UP000315252"/>
    </source>
</evidence>
<dbReference type="GO" id="GO:0004719">
    <property type="term" value="F:protein-L-isoaspartate (D-aspartate) O-methyltransferase activity"/>
    <property type="evidence" value="ECO:0007669"/>
    <property type="project" value="InterPro"/>
</dbReference>
<reference evidence="4 5" key="1">
    <citation type="submission" date="2019-06" db="EMBL/GenBank/DDBJ databases">
        <title>Whole genome sequence for Rhodospirillaceae sp. R148.</title>
        <authorList>
            <person name="Wang G."/>
        </authorList>
    </citation>
    <scope>NUCLEOTIDE SEQUENCE [LARGE SCALE GENOMIC DNA]</scope>
    <source>
        <strain evidence="4 5">R148</strain>
    </source>
</reference>
<evidence type="ECO:0000256" key="1">
    <source>
        <dbReference type="ARBA" id="ARBA00005369"/>
    </source>
</evidence>
<proteinExistence type="inferred from homology"/>
<protein>
    <recommendedName>
        <fullName evidence="2">Protein-L-isoaspartate O-methyltransferase</fullName>
    </recommendedName>
    <alternativeName>
        <fullName evidence="3">Protein L-isoaspartyl methyltransferase</fullName>
    </alternativeName>
</protein>
<name>A0A545TQ31_9PROT</name>
<accession>A0A545TQ31</accession>
<dbReference type="OrthoDB" id="9798496at2"/>
<dbReference type="SUPFAM" id="SSF53335">
    <property type="entry name" value="S-adenosyl-L-methionine-dependent methyltransferases"/>
    <property type="match status" value="1"/>
</dbReference>
<dbReference type="GO" id="GO:0005737">
    <property type="term" value="C:cytoplasm"/>
    <property type="evidence" value="ECO:0007669"/>
    <property type="project" value="TreeGrafter"/>
</dbReference>
<gene>
    <name evidence="4" type="ORF">FKG95_16870</name>
</gene>
<sequence length="218" mass="23057">MTDFNAARATMVDSQLRTNKVTDLKVIESFETIPREVFLPETLRGIAYVDEDLAIGDGRYVMEPMVLARLIQAAAPTSEDIVLEVGAARGYGTAILAQIAATVVGLDSDEALVETANETLNDMGIDNAVVVTGAMTAGYAKQAPYDVILFSGAVTAVPASVIEQLAEGGRLAAVIQDEGGVGRATLMQRVGANVSARPLFDASTPILSGFERKDEFVF</sequence>
<keyword evidence="4" id="KW-0808">Transferase</keyword>
<dbReference type="Gene3D" id="3.40.50.150">
    <property type="entry name" value="Vaccinia Virus protein VP39"/>
    <property type="match status" value="1"/>
</dbReference>
<dbReference type="RefSeq" id="WP_142897543.1">
    <property type="nucleotide sequence ID" value="NZ_ML660056.1"/>
</dbReference>
<dbReference type="PANTHER" id="PTHR11579:SF18">
    <property type="entry name" value="PROTEIN-L-ISOASPARTATE O-METHYLTRANSFERASE"/>
    <property type="match status" value="1"/>
</dbReference>